<organism evidence="1 2">
    <name type="scientific">Pycnoporus cinnabarinus</name>
    <name type="common">Cinnabar-red polypore</name>
    <name type="synonym">Trametes cinnabarina</name>
    <dbReference type="NCBI Taxonomy" id="5643"/>
    <lineage>
        <taxon>Eukaryota</taxon>
        <taxon>Fungi</taxon>
        <taxon>Dikarya</taxon>
        <taxon>Basidiomycota</taxon>
        <taxon>Agaricomycotina</taxon>
        <taxon>Agaricomycetes</taxon>
        <taxon>Polyporales</taxon>
        <taxon>Polyporaceae</taxon>
        <taxon>Trametes</taxon>
    </lineage>
</organism>
<dbReference type="Proteomes" id="UP000029665">
    <property type="component" value="Unassembled WGS sequence"/>
</dbReference>
<protein>
    <submittedName>
        <fullName evidence="1">Uncharacterized protein</fullName>
    </submittedName>
</protein>
<evidence type="ECO:0000313" key="2">
    <source>
        <dbReference type="Proteomes" id="UP000029665"/>
    </source>
</evidence>
<keyword evidence="2" id="KW-1185">Reference proteome</keyword>
<dbReference type="STRING" id="5643.A0A060S7Y1"/>
<gene>
    <name evidence="1" type="ORF">BN946_scf184748.g4</name>
</gene>
<sequence>MICTNHGLNTNLVWIQTYVLSHHDPPSLFVQNIDIFSHQDGYRITAFVAGHSAIAGRILPLNNIAGHSTRTLDQLLRDHLLQGLLKHVKGQGERHWDFSGAFDLSDMRLWGTDEAKERLELELEHRLLDLQLVQGSDNDGPPSALLPAALPSGVPVSFGL</sequence>
<evidence type="ECO:0000313" key="1">
    <source>
        <dbReference type="EMBL" id="CDO70607.1"/>
    </source>
</evidence>
<name>A0A060S7Y1_PYCCI</name>
<dbReference type="AlphaFoldDB" id="A0A060S7Y1"/>
<accession>A0A060S7Y1</accession>
<reference evidence="1" key="1">
    <citation type="submission" date="2014-01" db="EMBL/GenBank/DDBJ databases">
        <title>The genome of the white-rot fungus Pycnoporus cinnabarinus: a basidiomycete model with a versatile arsenal for lignocellulosic biomass breakdown.</title>
        <authorList>
            <person name="Levasseur A."/>
            <person name="Lomascolo A."/>
            <person name="Ruiz-Duenas F.J."/>
            <person name="Uzan E."/>
            <person name="Piumi F."/>
            <person name="Kues U."/>
            <person name="Ram A.F.J."/>
            <person name="Murat C."/>
            <person name="Haon M."/>
            <person name="Benoit I."/>
            <person name="Arfi Y."/>
            <person name="Chevret D."/>
            <person name="Drula E."/>
            <person name="Kwon M.J."/>
            <person name="Gouret P."/>
            <person name="Lesage-Meessen L."/>
            <person name="Lombard V."/>
            <person name="Mariette J."/>
            <person name="Noirot C."/>
            <person name="Park J."/>
            <person name="Patyshakuliyeva A."/>
            <person name="Wieneger R.A.B."/>
            <person name="Wosten H.A.B."/>
            <person name="Martin F."/>
            <person name="Coutinho P.M."/>
            <person name="de Vries R."/>
            <person name="Martinez A.T."/>
            <person name="Klopp C."/>
            <person name="Pontarotti P."/>
            <person name="Henrissat B."/>
            <person name="Record E."/>
        </authorList>
    </citation>
    <scope>NUCLEOTIDE SEQUENCE [LARGE SCALE GENOMIC DNA]</scope>
    <source>
        <strain evidence="1">BRFM137</strain>
    </source>
</reference>
<dbReference type="HOGENOM" id="CLU_1653032_0_0_1"/>
<dbReference type="OrthoDB" id="2142759at2759"/>
<proteinExistence type="predicted"/>
<dbReference type="EMBL" id="CCBP010000088">
    <property type="protein sequence ID" value="CDO70607.1"/>
    <property type="molecule type" value="Genomic_DNA"/>
</dbReference>
<comment type="caution">
    <text evidence="1">The sequence shown here is derived from an EMBL/GenBank/DDBJ whole genome shotgun (WGS) entry which is preliminary data.</text>
</comment>